<dbReference type="EMBL" id="LAYY01000004">
    <property type="protein sequence ID" value="KKK39223.1"/>
    <property type="molecule type" value="Genomic_DNA"/>
</dbReference>
<sequence>MLLNVLLSETIIQSELVCTPETIEELERGREFTNVYWPIMSKYRLPYNYLIVWLFCACYDGSNQVGRL</sequence>
<name>A0A0M2SYH0_9BACI</name>
<reference evidence="1 2" key="1">
    <citation type="submission" date="2015-04" db="EMBL/GenBank/DDBJ databases">
        <title>Taxonomic description and genome sequence of Bacillus campisalis sp. nov., a novel member of the genus Bacillus isolated from solar saltern.</title>
        <authorList>
            <person name="Mathan Kumar R."/>
            <person name="Kaur G."/>
            <person name="Kumar A."/>
            <person name="Singh N.K."/>
            <person name="Kaur N."/>
            <person name="Kumar N."/>
            <person name="Mayilraj S."/>
        </authorList>
    </citation>
    <scope>NUCLEOTIDE SEQUENCE [LARGE SCALE GENOMIC DNA]</scope>
    <source>
        <strain evidence="1 2">SA2-6</strain>
    </source>
</reference>
<evidence type="ECO:0000313" key="2">
    <source>
        <dbReference type="Proteomes" id="UP000034166"/>
    </source>
</evidence>
<accession>A0A0M2SYH0</accession>
<gene>
    <name evidence="1" type="ORF">WQ57_05525</name>
</gene>
<proteinExistence type="predicted"/>
<organism evidence="1 2">
    <name type="scientific">Mesobacillus campisalis</name>
    <dbReference type="NCBI Taxonomy" id="1408103"/>
    <lineage>
        <taxon>Bacteria</taxon>
        <taxon>Bacillati</taxon>
        <taxon>Bacillota</taxon>
        <taxon>Bacilli</taxon>
        <taxon>Bacillales</taxon>
        <taxon>Bacillaceae</taxon>
        <taxon>Mesobacillus</taxon>
    </lineage>
</organism>
<keyword evidence="2" id="KW-1185">Reference proteome</keyword>
<dbReference type="AlphaFoldDB" id="A0A0M2SYH0"/>
<comment type="caution">
    <text evidence="1">The sequence shown here is derived from an EMBL/GenBank/DDBJ whole genome shotgun (WGS) entry which is preliminary data.</text>
</comment>
<protein>
    <submittedName>
        <fullName evidence="1">Uncharacterized protein</fullName>
    </submittedName>
</protein>
<evidence type="ECO:0000313" key="1">
    <source>
        <dbReference type="EMBL" id="KKK39223.1"/>
    </source>
</evidence>
<dbReference type="PATRIC" id="fig|1408103.3.peg.1242"/>
<dbReference type="Proteomes" id="UP000034166">
    <property type="component" value="Unassembled WGS sequence"/>
</dbReference>